<organism evidence="3 4">
    <name type="scientific">Ascaris lumbricoides</name>
    <name type="common">Giant roundworm</name>
    <dbReference type="NCBI Taxonomy" id="6252"/>
    <lineage>
        <taxon>Eukaryota</taxon>
        <taxon>Metazoa</taxon>
        <taxon>Ecdysozoa</taxon>
        <taxon>Nematoda</taxon>
        <taxon>Chromadorea</taxon>
        <taxon>Rhabditida</taxon>
        <taxon>Spirurina</taxon>
        <taxon>Ascaridomorpha</taxon>
        <taxon>Ascaridoidea</taxon>
        <taxon>Ascarididae</taxon>
        <taxon>Ascaris</taxon>
    </lineage>
</organism>
<keyword evidence="2" id="KW-0732">Signal</keyword>
<feature type="signal peptide" evidence="2">
    <location>
        <begin position="1"/>
        <end position="25"/>
    </location>
</feature>
<evidence type="ECO:0000313" key="4">
    <source>
        <dbReference type="WBParaSite" id="ALUE_0000580701-mRNA-1"/>
    </source>
</evidence>
<name>A0A0M3HT79_ASCLU</name>
<feature type="compositionally biased region" description="Basic and acidic residues" evidence="1">
    <location>
        <begin position="87"/>
        <end position="100"/>
    </location>
</feature>
<reference evidence="4" key="1">
    <citation type="submission" date="2017-02" db="UniProtKB">
        <authorList>
            <consortium name="WormBaseParasite"/>
        </authorList>
    </citation>
    <scope>IDENTIFICATION</scope>
</reference>
<feature type="region of interest" description="Disordered" evidence="1">
    <location>
        <begin position="66"/>
        <end position="100"/>
    </location>
</feature>
<dbReference type="WBParaSite" id="ALUE_0000580701-mRNA-1">
    <property type="protein sequence ID" value="ALUE_0000580701-mRNA-1"/>
    <property type="gene ID" value="ALUE_0000580701"/>
</dbReference>
<evidence type="ECO:0000256" key="1">
    <source>
        <dbReference type="SAM" id="MobiDB-lite"/>
    </source>
</evidence>
<sequence>MVRSRITFVCVFLLFVCIGEKIALAKFTESRTETASHHMDDVMGTTINGPSYGHVLQDSKKTLAQIESAKKDKGNHGSLSLNEAEVEAPREASDGGDAEK</sequence>
<protein>
    <submittedName>
        <fullName evidence="4">PREDICTED: CLAVATA3/ESR (CLE)-related</fullName>
    </submittedName>
</protein>
<dbReference type="AlphaFoldDB" id="A0A0M3HT79"/>
<keyword evidence="3" id="KW-1185">Reference proteome</keyword>
<feature type="chain" id="PRO_5005656359" evidence="2">
    <location>
        <begin position="26"/>
        <end position="100"/>
    </location>
</feature>
<evidence type="ECO:0000256" key="2">
    <source>
        <dbReference type="SAM" id="SignalP"/>
    </source>
</evidence>
<dbReference type="Proteomes" id="UP000036681">
    <property type="component" value="Unplaced"/>
</dbReference>
<evidence type="ECO:0000313" key="3">
    <source>
        <dbReference type="Proteomes" id="UP000036681"/>
    </source>
</evidence>
<accession>A0A0M3HT79</accession>
<proteinExistence type="predicted"/>